<comment type="caution">
    <text evidence="2">The sequence shown here is derived from an EMBL/GenBank/DDBJ whole genome shotgun (WGS) entry which is preliminary data.</text>
</comment>
<evidence type="ECO:0000313" key="2">
    <source>
        <dbReference type="EMBL" id="CAA7026486.1"/>
    </source>
</evidence>
<dbReference type="Pfam" id="PF01936">
    <property type="entry name" value="NYN"/>
    <property type="match status" value="1"/>
</dbReference>
<feature type="domain" description="NYN" evidence="1">
    <location>
        <begin position="17"/>
        <end position="85"/>
    </location>
</feature>
<dbReference type="InterPro" id="IPR024768">
    <property type="entry name" value="Marf1"/>
</dbReference>
<evidence type="ECO:0000259" key="1">
    <source>
        <dbReference type="Pfam" id="PF01936"/>
    </source>
</evidence>
<dbReference type="PANTHER" id="PTHR14379:SF19">
    <property type="entry name" value="ENDONUCLEASE OR GLYCOSYL HYDROLASE-RELATED"/>
    <property type="match status" value="1"/>
</dbReference>
<dbReference type="EMBL" id="CACVBM020001051">
    <property type="protein sequence ID" value="CAA7026486.1"/>
    <property type="molecule type" value="Genomic_DNA"/>
</dbReference>
<protein>
    <recommendedName>
        <fullName evidence="1">NYN domain-containing protein</fullName>
    </recommendedName>
</protein>
<dbReference type="GO" id="GO:0010468">
    <property type="term" value="P:regulation of gene expression"/>
    <property type="evidence" value="ECO:0007669"/>
    <property type="project" value="InterPro"/>
</dbReference>
<dbReference type="OrthoDB" id="1098388at2759"/>
<sequence>MMQTYPPRTEEEVKAETTVWWDINRCPVPGDVNPRLIGPFIKDSLKNIGYSGRLTITAIGILTEVDNEVLQALCSTGVSLYHIPTEGVVRPLCRLLNDYPPPANLMVLSRQGFLDQFIRSLSSTYNILGSIYPERSIRYGFARSEECYLWETFLADIRSPTTVREPLLPEAGQWRTMAGPALFCGSCKLDLKGFQSFANHLCSKEHALKDLHYQPFGGARAAFESKGLDADAIRGMLKRLREAPRQPLYDEDDED</sequence>
<reference evidence="2" key="1">
    <citation type="submission" date="2020-01" db="EMBL/GenBank/DDBJ databases">
        <authorList>
            <person name="Mishra B."/>
        </authorList>
    </citation>
    <scope>NUCLEOTIDE SEQUENCE [LARGE SCALE GENOMIC DNA]</scope>
</reference>
<evidence type="ECO:0000313" key="3">
    <source>
        <dbReference type="Proteomes" id="UP000467841"/>
    </source>
</evidence>
<name>A0A6D2IMV8_9BRAS</name>
<dbReference type="Proteomes" id="UP000467841">
    <property type="component" value="Unassembled WGS sequence"/>
</dbReference>
<keyword evidence="3" id="KW-1185">Reference proteome</keyword>
<organism evidence="2 3">
    <name type="scientific">Microthlaspi erraticum</name>
    <dbReference type="NCBI Taxonomy" id="1685480"/>
    <lineage>
        <taxon>Eukaryota</taxon>
        <taxon>Viridiplantae</taxon>
        <taxon>Streptophyta</taxon>
        <taxon>Embryophyta</taxon>
        <taxon>Tracheophyta</taxon>
        <taxon>Spermatophyta</taxon>
        <taxon>Magnoliopsida</taxon>
        <taxon>eudicotyledons</taxon>
        <taxon>Gunneridae</taxon>
        <taxon>Pentapetalae</taxon>
        <taxon>rosids</taxon>
        <taxon>malvids</taxon>
        <taxon>Brassicales</taxon>
        <taxon>Brassicaceae</taxon>
        <taxon>Coluteocarpeae</taxon>
        <taxon>Microthlaspi</taxon>
    </lineage>
</organism>
<accession>A0A6D2IMV8</accession>
<proteinExistence type="predicted"/>
<dbReference type="AlphaFoldDB" id="A0A6D2IMV8"/>
<dbReference type="GO" id="GO:0004540">
    <property type="term" value="F:RNA nuclease activity"/>
    <property type="evidence" value="ECO:0007669"/>
    <property type="project" value="InterPro"/>
</dbReference>
<dbReference type="InterPro" id="IPR021139">
    <property type="entry name" value="NYN"/>
</dbReference>
<dbReference type="PANTHER" id="PTHR14379">
    <property type="entry name" value="LIMKAIN B LKAP"/>
    <property type="match status" value="1"/>
</dbReference>
<gene>
    <name evidence="2" type="ORF">MERR_LOCUS13721</name>
</gene>
<dbReference type="CDD" id="cd10910">
    <property type="entry name" value="PIN_limkain_b1_N_like"/>
    <property type="match status" value="1"/>
</dbReference>
<dbReference type="GO" id="GO:0005777">
    <property type="term" value="C:peroxisome"/>
    <property type="evidence" value="ECO:0007669"/>
    <property type="project" value="InterPro"/>
</dbReference>